<reference evidence="2" key="1">
    <citation type="journal article" date="2021" name="Nat. Commun.">
        <title>Genetic determinants of endophytism in the Arabidopsis root mycobiome.</title>
        <authorList>
            <person name="Mesny F."/>
            <person name="Miyauchi S."/>
            <person name="Thiergart T."/>
            <person name="Pickel B."/>
            <person name="Atanasova L."/>
            <person name="Karlsson M."/>
            <person name="Huettel B."/>
            <person name="Barry K.W."/>
            <person name="Haridas S."/>
            <person name="Chen C."/>
            <person name="Bauer D."/>
            <person name="Andreopoulos W."/>
            <person name="Pangilinan J."/>
            <person name="LaButti K."/>
            <person name="Riley R."/>
            <person name="Lipzen A."/>
            <person name="Clum A."/>
            <person name="Drula E."/>
            <person name="Henrissat B."/>
            <person name="Kohler A."/>
            <person name="Grigoriev I.V."/>
            <person name="Martin F.M."/>
            <person name="Hacquard S."/>
        </authorList>
    </citation>
    <scope>NUCLEOTIDE SEQUENCE</scope>
    <source>
        <strain evidence="2">MPI-CAGE-CH-0230</strain>
    </source>
</reference>
<protein>
    <submittedName>
        <fullName evidence="2">Heterokaryon incompatibility protein-domain-containing protein</fullName>
    </submittedName>
</protein>
<keyword evidence="3" id="KW-1185">Reference proteome</keyword>
<accession>A0A9P9BH59</accession>
<dbReference type="PANTHER" id="PTHR10622">
    <property type="entry name" value="HET DOMAIN-CONTAINING PROTEIN"/>
    <property type="match status" value="1"/>
</dbReference>
<evidence type="ECO:0000313" key="2">
    <source>
        <dbReference type="EMBL" id="KAH7009281.1"/>
    </source>
</evidence>
<dbReference type="RefSeq" id="XP_046003942.1">
    <property type="nucleotide sequence ID" value="XM_046151045.1"/>
</dbReference>
<proteinExistence type="predicted"/>
<gene>
    <name evidence="2" type="ORF">B0I36DRAFT_257873</name>
</gene>
<dbReference type="PANTHER" id="PTHR10622:SF11">
    <property type="entry name" value="HET-DOMAIN-CONTAINING PROTEIN"/>
    <property type="match status" value="1"/>
</dbReference>
<sequence length="172" mass="19910">MRLLEIKEDGSLSLREYSPEDVLLYAILSHTWGADDQEITFRDVQQHTGHHKDGYQKLTFCSQQAALDGLKHFWIDTCCIDKSNSQELQEAINSMFSWYRDANHCYVFLTDVHKNSSDDDDDDDRPSQVQWEKAFKSSRWFTHGWTLQALSTLFLQSPNTTLIRHVGPPGTL</sequence>
<dbReference type="Proteomes" id="UP000756346">
    <property type="component" value="Unassembled WGS sequence"/>
</dbReference>
<name>A0A9P9BH59_9PEZI</name>
<dbReference type="EMBL" id="JAGTJQ010000019">
    <property type="protein sequence ID" value="KAH7009281.1"/>
    <property type="molecule type" value="Genomic_DNA"/>
</dbReference>
<comment type="caution">
    <text evidence="2">The sequence shown here is derived from an EMBL/GenBank/DDBJ whole genome shotgun (WGS) entry which is preliminary data.</text>
</comment>
<dbReference type="OrthoDB" id="674604at2759"/>
<dbReference type="Pfam" id="PF06985">
    <property type="entry name" value="HET"/>
    <property type="match status" value="1"/>
</dbReference>
<dbReference type="GeneID" id="70180591"/>
<evidence type="ECO:0000313" key="3">
    <source>
        <dbReference type="Proteomes" id="UP000756346"/>
    </source>
</evidence>
<dbReference type="InterPro" id="IPR010730">
    <property type="entry name" value="HET"/>
</dbReference>
<feature type="domain" description="Heterokaryon incompatibility" evidence="1">
    <location>
        <begin position="25"/>
        <end position="148"/>
    </location>
</feature>
<organism evidence="2 3">
    <name type="scientific">Microdochium trichocladiopsis</name>
    <dbReference type="NCBI Taxonomy" id="1682393"/>
    <lineage>
        <taxon>Eukaryota</taxon>
        <taxon>Fungi</taxon>
        <taxon>Dikarya</taxon>
        <taxon>Ascomycota</taxon>
        <taxon>Pezizomycotina</taxon>
        <taxon>Sordariomycetes</taxon>
        <taxon>Xylariomycetidae</taxon>
        <taxon>Xylariales</taxon>
        <taxon>Microdochiaceae</taxon>
        <taxon>Microdochium</taxon>
    </lineage>
</organism>
<evidence type="ECO:0000259" key="1">
    <source>
        <dbReference type="Pfam" id="PF06985"/>
    </source>
</evidence>
<dbReference type="AlphaFoldDB" id="A0A9P9BH59"/>